<dbReference type="Proteomes" id="UP000002943">
    <property type="component" value="Unassembled WGS sequence"/>
</dbReference>
<dbReference type="EMBL" id="AEIU01000002">
    <property type="protein sequence ID" value="EFP98502.1"/>
    <property type="molecule type" value="Genomic_DNA"/>
</dbReference>
<dbReference type="SMART" id="SM00020">
    <property type="entry name" value="Tryp_SPc"/>
    <property type="match status" value="1"/>
</dbReference>
<dbReference type="STRING" id="796620.VIBC2010_08143"/>
<protein>
    <submittedName>
        <fullName evidence="7">Secreted trypsin-like serine protease</fullName>
    </submittedName>
</protein>
<dbReference type="InterPro" id="IPR001254">
    <property type="entry name" value="Trypsin_dom"/>
</dbReference>
<sequence>MNKKRFVLASCFATTCAVSVSQAFASGIEPRIIGGGDAVKSKWPFMVSLANKSSLSGFCGASFLGGRYILTAAHCLVKKNGHVKNPSDIKAYVGAYNLTNGTADKYSDIAAVYIYPAYDASRFKNDIAILELVQPISSASASASASTIAAAPTIKGDLDVAGWGKTRANDNNSSPYILQEVEVPYVDHGTCTNLGNNYSNIDERTAFCAGHPAGGRDSCQGDSGGPIINDLNKQVGIVSWGDGCAKADAYGVYTRVQAFNDWIENSKSDISYQQVHILPSKEGVHQVDVEFTNLSSKAYAGLDFNLPSGVTQESLDCNVAPNGKCNVRFKVNASEALATSDKVVIPMESVKEGATKQNPSLVIGTNVFNVKRSEPVNTPKGGGGGSTSLGFVLLSVLALFTRRFK</sequence>
<dbReference type="eggNOG" id="COG5640">
    <property type="taxonomic scope" value="Bacteria"/>
</dbReference>
<keyword evidence="8" id="KW-1185">Reference proteome</keyword>
<dbReference type="InterPro" id="IPR033116">
    <property type="entry name" value="TRYPSIN_SER"/>
</dbReference>
<evidence type="ECO:0000313" key="7">
    <source>
        <dbReference type="EMBL" id="EFP98502.1"/>
    </source>
</evidence>
<evidence type="ECO:0000256" key="4">
    <source>
        <dbReference type="RuleBase" id="RU363034"/>
    </source>
</evidence>
<dbReference type="PANTHER" id="PTHR24252:SF17">
    <property type="entry name" value="SUPPRESSOR OF TUMORIGENICITY 14 PROTEIN HOMOLOG-RELATED"/>
    <property type="match status" value="1"/>
</dbReference>
<keyword evidence="3" id="KW-1015">Disulfide bond</keyword>
<dbReference type="CDD" id="cd00190">
    <property type="entry name" value="Tryp_SPc"/>
    <property type="match status" value="1"/>
</dbReference>
<gene>
    <name evidence="7" type="ORF">VIBC2010_08143</name>
</gene>
<keyword evidence="4" id="KW-0720">Serine protease</keyword>
<dbReference type="FunFam" id="2.40.10.10:FF:000002">
    <property type="entry name" value="Transmembrane protease serine"/>
    <property type="match status" value="1"/>
</dbReference>
<dbReference type="PROSITE" id="PS00134">
    <property type="entry name" value="TRYPSIN_HIS"/>
    <property type="match status" value="1"/>
</dbReference>
<dbReference type="Gene3D" id="2.40.10.10">
    <property type="entry name" value="Trypsin-like serine proteases"/>
    <property type="match status" value="1"/>
</dbReference>
<keyword evidence="5" id="KW-0732">Signal</keyword>
<dbReference type="AlphaFoldDB" id="E3BE85"/>
<dbReference type="InterPro" id="IPR018114">
    <property type="entry name" value="TRYPSIN_HIS"/>
</dbReference>
<keyword evidence="1 4" id="KW-0645">Protease</keyword>
<proteinExistence type="predicted"/>
<evidence type="ECO:0000259" key="6">
    <source>
        <dbReference type="PROSITE" id="PS50240"/>
    </source>
</evidence>
<dbReference type="InterPro" id="IPR043504">
    <property type="entry name" value="Peptidase_S1_PA_chymotrypsin"/>
</dbReference>
<dbReference type="PRINTS" id="PR00722">
    <property type="entry name" value="CHYMOTRYPSIN"/>
</dbReference>
<keyword evidence="2 4" id="KW-0378">Hydrolase</keyword>
<evidence type="ECO:0000256" key="5">
    <source>
        <dbReference type="SAM" id="SignalP"/>
    </source>
</evidence>
<dbReference type="InterPro" id="IPR009003">
    <property type="entry name" value="Peptidase_S1_PA"/>
</dbReference>
<dbReference type="Pfam" id="PF00089">
    <property type="entry name" value="Trypsin"/>
    <property type="match status" value="1"/>
</dbReference>
<name>E3BE85_9VIBR</name>
<organism evidence="7 8">
    <name type="scientific">Vibrio caribbeanicus ATCC BAA-2122</name>
    <dbReference type="NCBI Taxonomy" id="796620"/>
    <lineage>
        <taxon>Bacteria</taxon>
        <taxon>Pseudomonadati</taxon>
        <taxon>Pseudomonadota</taxon>
        <taxon>Gammaproteobacteria</taxon>
        <taxon>Vibrionales</taxon>
        <taxon>Vibrionaceae</taxon>
        <taxon>Vibrio</taxon>
    </lineage>
</organism>
<feature type="signal peptide" evidence="5">
    <location>
        <begin position="1"/>
        <end position="25"/>
    </location>
</feature>
<dbReference type="PROSITE" id="PS00135">
    <property type="entry name" value="TRYPSIN_SER"/>
    <property type="match status" value="1"/>
</dbReference>
<dbReference type="SUPFAM" id="SSF50494">
    <property type="entry name" value="Trypsin-like serine proteases"/>
    <property type="match status" value="1"/>
</dbReference>
<dbReference type="GO" id="GO:0006508">
    <property type="term" value="P:proteolysis"/>
    <property type="evidence" value="ECO:0007669"/>
    <property type="project" value="UniProtKB-KW"/>
</dbReference>
<comment type="caution">
    <text evidence="7">The sequence shown here is derived from an EMBL/GenBank/DDBJ whole genome shotgun (WGS) entry which is preliminary data.</text>
</comment>
<feature type="chain" id="PRO_5003167250" evidence="5">
    <location>
        <begin position="26"/>
        <end position="405"/>
    </location>
</feature>
<evidence type="ECO:0000256" key="1">
    <source>
        <dbReference type="ARBA" id="ARBA00022670"/>
    </source>
</evidence>
<dbReference type="InterPro" id="IPR001314">
    <property type="entry name" value="Peptidase_S1A"/>
</dbReference>
<dbReference type="PROSITE" id="PS50240">
    <property type="entry name" value="TRYPSIN_DOM"/>
    <property type="match status" value="1"/>
</dbReference>
<feature type="domain" description="Peptidase S1" evidence="6">
    <location>
        <begin position="32"/>
        <end position="268"/>
    </location>
</feature>
<reference evidence="7 8" key="1">
    <citation type="journal article" date="2012" name="Int. J. Syst. Evol. Microbiol.">
        <title>Vibrio caribbeanicus sp. nov., isolated from the marine sponge Scleritoderma cyanea.</title>
        <authorList>
            <person name="Hoffmann M."/>
            <person name="Monday S.R."/>
            <person name="Allard M.W."/>
            <person name="Strain E.A."/>
            <person name="Whittaker P."/>
            <person name="Naum M."/>
            <person name="McCarthy P.J."/>
            <person name="Lopez J.V."/>
            <person name="Fischer M."/>
            <person name="Brown E.W."/>
        </authorList>
    </citation>
    <scope>NUCLEOTIDE SEQUENCE [LARGE SCALE GENOMIC DNA]</scope>
    <source>
        <strain evidence="7 8">ATCC BAA-2122</strain>
    </source>
</reference>
<evidence type="ECO:0000313" key="8">
    <source>
        <dbReference type="Proteomes" id="UP000002943"/>
    </source>
</evidence>
<evidence type="ECO:0000256" key="3">
    <source>
        <dbReference type="ARBA" id="ARBA00023157"/>
    </source>
</evidence>
<evidence type="ECO:0000256" key="2">
    <source>
        <dbReference type="ARBA" id="ARBA00022801"/>
    </source>
</evidence>
<dbReference type="RefSeq" id="WP_009599174.1">
    <property type="nucleotide sequence ID" value="NZ_AEIU01000002.1"/>
</dbReference>
<dbReference type="OrthoDB" id="9813836at2"/>
<dbReference type="GO" id="GO:0004252">
    <property type="term" value="F:serine-type endopeptidase activity"/>
    <property type="evidence" value="ECO:0007669"/>
    <property type="project" value="InterPro"/>
</dbReference>
<dbReference type="PANTHER" id="PTHR24252">
    <property type="entry name" value="ACROSIN-RELATED"/>
    <property type="match status" value="1"/>
</dbReference>
<accession>E3BE85</accession>